<dbReference type="PANTHER" id="PTHR37690">
    <property type="entry name" value="CHORISMATE DEHYDRATASE"/>
    <property type="match status" value="1"/>
</dbReference>
<dbReference type="CDD" id="cd13634">
    <property type="entry name" value="PBP2_Sco4506"/>
    <property type="match status" value="1"/>
</dbReference>
<keyword evidence="2 4" id="KW-0474">Menaquinone biosynthesis</keyword>
<dbReference type="UniPathway" id="UPA00079"/>
<organism evidence="5 6">
    <name type="scientific">Sediminibacterium ginsengisoli</name>
    <dbReference type="NCBI Taxonomy" id="413434"/>
    <lineage>
        <taxon>Bacteria</taxon>
        <taxon>Pseudomonadati</taxon>
        <taxon>Bacteroidota</taxon>
        <taxon>Chitinophagia</taxon>
        <taxon>Chitinophagales</taxon>
        <taxon>Chitinophagaceae</taxon>
        <taxon>Sediminibacterium</taxon>
    </lineage>
</organism>
<evidence type="ECO:0000256" key="4">
    <source>
        <dbReference type="HAMAP-Rule" id="MF_00995"/>
    </source>
</evidence>
<evidence type="ECO:0000256" key="3">
    <source>
        <dbReference type="ARBA" id="ARBA00023239"/>
    </source>
</evidence>
<dbReference type="EC" id="4.2.1.151" evidence="4"/>
<keyword evidence="3 4" id="KW-0456">Lyase</keyword>
<comment type="function">
    <text evidence="4">Catalyzes the dehydration of chorismate into 3-[(1-carboxyvinyl)oxy]benzoate, a step in the biosynthesis of menaquinone (MK, vitamin K2).</text>
</comment>
<dbReference type="STRING" id="413434.SAMN04488132_102447"/>
<dbReference type="Gene3D" id="3.40.190.10">
    <property type="entry name" value="Periplasmic binding protein-like II"/>
    <property type="match status" value="2"/>
</dbReference>
<evidence type="ECO:0000256" key="1">
    <source>
        <dbReference type="ARBA" id="ARBA00004863"/>
    </source>
</evidence>
<dbReference type="RefSeq" id="WP_078830391.1">
    <property type="nucleotide sequence ID" value="NZ_FUWH01000002.1"/>
</dbReference>
<dbReference type="HAMAP" id="MF_00995">
    <property type="entry name" value="MqnA"/>
    <property type="match status" value="1"/>
</dbReference>
<comment type="similarity">
    <text evidence="4">Belongs to the MqnA/MqnD family. MqnA subfamily.</text>
</comment>
<dbReference type="EMBL" id="FUWH01000002">
    <property type="protein sequence ID" value="SJZ52745.1"/>
    <property type="molecule type" value="Genomic_DNA"/>
</dbReference>
<dbReference type="AlphaFoldDB" id="A0A1T4LDF2"/>
<evidence type="ECO:0000256" key="2">
    <source>
        <dbReference type="ARBA" id="ARBA00022428"/>
    </source>
</evidence>
<dbReference type="InterPro" id="IPR003773">
    <property type="entry name" value="Menaquinone_biosynth"/>
</dbReference>
<accession>A0A1T4LDF2</accession>
<dbReference type="Proteomes" id="UP000190888">
    <property type="component" value="Unassembled WGS sequence"/>
</dbReference>
<dbReference type="SUPFAM" id="SSF53850">
    <property type="entry name" value="Periplasmic binding protein-like II"/>
    <property type="match status" value="1"/>
</dbReference>
<keyword evidence="6" id="KW-1185">Reference proteome</keyword>
<reference evidence="5 6" key="1">
    <citation type="submission" date="2017-02" db="EMBL/GenBank/DDBJ databases">
        <authorList>
            <person name="Peterson S.W."/>
        </authorList>
    </citation>
    <scope>NUCLEOTIDE SEQUENCE [LARGE SCALE GENOMIC DNA]</scope>
    <source>
        <strain evidence="5 6">DSM 22335</strain>
    </source>
</reference>
<dbReference type="OrthoDB" id="9810112at2"/>
<evidence type="ECO:0000313" key="5">
    <source>
        <dbReference type="EMBL" id="SJZ52745.1"/>
    </source>
</evidence>
<dbReference type="PANTHER" id="PTHR37690:SF1">
    <property type="entry name" value="CHORISMATE DEHYDRATASE"/>
    <property type="match status" value="1"/>
</dbReference>
<proteinExistence type="inferred from homology"/>
<dbReference type="InterPro" id="IPR030868">
    <property type="entry name" value="MqnA"/>
</dbReference>
<evidence type="ECO:0000313" key="6">
    <source>
        <dbReference type="Proteomes" id="UP000190888"/>
    </source>
</evidence>
<comment type="pathway">
    <text evidence="1 4">Quinol/quinone metabolism; menaquinone biosynthesis.</text>
</comment>
<sequence>MEKRIRIGAVSYLNTRPLLYGIRHSKVAGNIELTEAYPSRIAAMLVNDEIDAGLVPVAIIPELKESHIISDYCIGADGDVASVCIFSEVPLEETETLLLDYQSRTSVNLARVLLREYWKKDIRFENAREDFREHIKGTTAGVVIGDRALEQRNISPYVYDLSAAWKQHTGLPFVFAAWVANKQLDNDFIVSFNAANAHGLAHVDEVVKEEAYPVYDLKHYYTENIDYNLDEAKKAGLALFLEKLKNNPR</sequence>
<dbReference type="GO" id="GO:0016836">
    <property type="term" value="F:hydro-lyase activity"/>
    <property type="evidence" value="ECO:0007669"/>
    <property type="project" value="UniProtKB-UniRule"/>
</dbReference>
<gene>
    <name evidence="4" type="primary">mqnA</name>
    <name evidence="5" type="ORF">SAMN04488132_102447</name>
</gene>
<protein>
    <recommendedName>
        <fullName evidence="4">Chorismate dehydratase</fullName>
        <ecNumber evidence="4">4.2.1.151</ecNumber>
    </recommendedName>
    <alternativeName>
        <fullName evidence="4">Menaquinone biosynthetic enzyme MqnA</fullName>
    </alternativeName>
</protein>
<comment type="catalytic activity">
    <reaction evidence="4">
        <text>chorismate = 3-[(1-carboxyvinyl)-oxy]benzoate + H2O</text>
        <dbReference type="Rhea" id="RHEA:40051"/>
        <dbReference type="ChEBI" id="CHEBI:15377"/>
        <dbReference type="ChEBI" id="CHEBI:29748"/>
        <dbReference type="ChEBI" id="CHEBI:76981"/>
        <dbReference type="EC" id="4.2.1.151"/>
    </reaction>
</comment>
<dbReference type="GO" id="GO:0009234">
    <property type="term" value="P:menaquinone biosynthetic process"/>
    <property type="evidence" value="ECO:0007669"/>
    <property type="project" value="UniProtKB-UniRule"/>
</dbReference>
<dbReference type="Pfam" id="PF02621">
    <property type="entry name" value="VitK2_biosynth"/>
    <property type="match status" value="1"/>
</dbReference>
<name>A0A1T4LDF2_9BACT</name>